<proteinExistence type="predicted"/>
<evidence type="ECO:0008006" key="4">
    <source>
        <dbReference type="Google" id="ProtNLM"/>
    </source>
</evidence>
<dbReference type="EMBL" id="JABXBU010002230">
    <property type="protein sequence ID" value="KAF8767056.1"/>
    <property type="molecule type" value="Genomic_DNA"/>
</dbReference>
<evidence type="ECO:0000313" key="2">
    <source>
        <dbReference type="EMBL" id="KAF8767056.1"/>
    </source>
</evidence>
<keyword evidence="1" id="KW-0472">Membrane</keyword>
<name>A0A8T0E6Z7_ARGBR</name>
<protein>
    <recommendedName>
        <fullName evidence="4">Transmembrane protein</fullName>
    </recommendedName>
</protein>
<dbReference type="Proteomes" id="UP000807504">
    <property type="component" value="Unassembled WGS sequence"/>
</dbReference>
<keyword evidence="3" id="KW-1185">Reference proteome</keyword>
<sequence>MKEQASEKAKSPRTIAIEMNNTNVCNIIRKTLEKQQSKEPPKFNKEMLRFKIIYFLHNGGLAPALVFIPFIAKEEFGIGLLHFWGAQF</sequence>
<accession>A0A8T0E6Z7</accession>
<feature type="transmembrane region" description="Helical" evidence="1">
    <location>
        <begin position="52"/>
        <end position="72"/>
    </location>
</feature>
<dbReference type="AlphaFoldDB" id="A0A8T0E6Z7"/>
<evidence type="ECO:0000313" key="3">
    <source>
        <dbReference type="Proteomes" id="UP000807504"/>
    </source>
</evidence>
<evidence type="ECO:0000256" key="1">
    <source>
        <dbReference type="SAM" id="Phobius"/>
    </source>
</evidence>
<gene>
    <name evidence="2" type="ORF">HNY73_020061</name>
</gene>
<reference evidence="2" key="2">
    <citation type="submission" date="2020-06" db="EMBL/GenBank/DDBJ databases">
        <authorList>
            <person name="Sheffer M."/>
        </authorList>
    </citation>
    <scope>NUCLEOTIDE SEQUENCE</scope>
</reference>
<organism evidence="2 3">
    <name type="scientific">Argiope bruennichi</name>
    <name type="common">Wasp spider</name>
    <name type="synonym">Aranea bruennichi</name>
    <dbReference type="NCBI Taxonomy" id="94029"/>
    <lineage>
        <taxon>Eukaryota</taxon>
        <taxon>Metazoa</taxon>
        <taxon>Ecdysozoa</taxon>
        <taxon>Arthropoda</taxon>
        <taxon>Chelicerata</taxon>
        <taxon>Arachnida</taxon>
        <taxon>Araneae</taxon>
        <taxon>Araneomorphae</taxon>
        <taxon>Entelegynae</taxon>
        <taxon>Araneoidea</taxon>
        <taxon>Araneidae</taxon>
        <taxon>Argiope</taxon>
    </lineage>
</organism>
<reference evidence="2" key="1">
    <citation type="journal article" date="2020" name="bioRxiv">
        <title>Chromosome-level reference genome of the European wasp spider Argiope bruennichi: a resource for studies on range expansion and evolutionary adaptation.</title>
        <authorList>
            <person name="Sheffer M.M."/>
            <person name="Hoppe A."/>
            <person name="Krehenwinkel H."/>
            <person name="Uhl G."/>
            <person name="Kuss A.W."/>
            <person name="Jensen L."/>
            <person name="Jensen C."/>
            <person name="Gillespie R.G."/>
            <person name="Hoff K.J."/>
            <person name="Prost S."/>
        </authorList>
    </citation>
    <scope>NUCLEOTIDE SEQUENCE</scope>
</reference>
<comment type="caution">
    <text evidence="2">The sequence shown here is derived from an EMBL/GenBank/DDBJ whole genome shotgun (WGS) entry which is preliminary data.</text>
</comment>
<keyword evidence="1" id="KW-1133">Transmembrane helix</keyword>
<keyword evidence="1" id="KW-0812">Transmembrane</keyword>